<evidence type="ECO:0000259" key="1">
    <source>
        <dbReference type="Pfam" id="PF01872"/>
    </source>
</evidence>
<accession>A0A556MMM0</accession>
<proteinExistence type="predicted"/>
<dbReference type="Gene3D" id="3.40.430.10">
    <property type="entry name" value="Dihydrofolate Reductase, subunit A"/>
    <property type="match status" value="1"/>
</dbReference>
<comment type="caution">
    <text evidence="2">The sequence shown here is derived from an EMBL/GenBank/DDBJ whole genome shotgun (WGS) entry which is preliminary data.</text>
</comment>
<dbReference type="OrthoDB" id="195113at2"/>
<dbReference type="Proteomes" id="UP000318733">
    <property type="component" value="Unassembled WGS sequence"/>
</dbReference>
<dbReference type="InterPro" id="IPR024072">
    <property type="entry name" value="DHFR-like_dom_sf"/>
</dbReference>
<dbReference type="SUPFAM" id="SSF53597">
    <property type="entry name" value="Dihydrofolate reductase-like"/>
    <property type="match status" value="1"/>
</dbReference>
<dbReference type="InterPro" id="IPR002734">
    <property type="entry name" value="RibDG_C"/>
</dbReference>
<reference evidence="2 3" key="1">
    <citation type="submission" date="2019-07" db="EMBL/GenBank/DDBJ databases">
        <authorList>
            <person name="Huq M.A."/>
        </authorList>
    </citation>
    <scope>NUCLEOTIDE SEQUENCE [LARGE SCALE GENOMIC DNA]</scope>
    <source>
        <strain evidence="2 3">MAH-19</strain>
    </source>
</reference>
<dbReference type="PANTHER" id="PTHR38011:SF2">
    <property type="entry name" value="BIFUNCTIONAL DEAMINASE-REDUCTASE DOMAIN PROTEIN"/>
    <property type="match status" value="1"/>
</dbReference>
<sequence>MAKAEKCRIIAIEHLTLDGVFQGPATADEDTRNDFQYGGWSAAGDDPKMREAIGKYMGKGWSLLAGTRTYEDLYHAWPQRRPHDPMTRALTKPEKFVVSRKVNYPLPWEHSTLLTGEAAQTVASLKEEHDRNLLIFGSGEIVRSLMQANLLDELLLIIHPVILGAGMRLFDKGSPLARLKLNSLSKTENGVMIAAYQAKKD</sequence>
<evidence type="ECO:0000313" key="3">
    <source>
        <dbReference type="Proteomes" id="UP000318733"/>
    </source>
</evidence>
<dbReference type="GO" id="GO:0009231">
    <property type="term" value="P:riboflavin biosynthetic process"/>
    <property type="evidence" value="ECO:0007669"/>
    <property type="project" value="InterPro"/>
</dbReference>
<protein>
    <submittedName>
        <fullName evidence="2">Dihydrofolate reductase</fullName>
    </submittedName>
</protein>
<gene>
    <name evidence="2" type="ORF">FO440_14850</name>
</gene>
<dbReference type="EMBL" id="VLPK01000002">
    <property type="protein sequence ID" value="TSJ41009.1"/>
    <property type="molecule type" value="Genomic_DNA"/>
</dbReference>
<feature type="domain" description="Bacterial bifunctional deaminase-reductase C-terminal" evidence="1">
    <location>
        <begin position="15"/>
        <end position="192"/>
    </location>
</feature>
<dbReference type="Pfam" id="PF01872">
    <property type="entry name" value="RibD_C"/>
    <property type="match status" value="1"/>
</dbReference>
<dbReference type="AlphaFoldDB" id="A0A556MMM0"/>
<organism evidence="2 3">
    <name type="scientific">Mucilaginibacter corticis</name>
    <dbReference type="NCBI Taxonomy" id="2597670"/>
    <lineage>
        <taxon>Bacteria</taxon>
        <taxon>Pseudomonadati</taxon>
        <taxon>Bacteroidota</taxon>
        <taxon>Sphingobacteriia</taxon>
        <taxon>Sphingobacteriales</taxon>
        <taxon>Sphingobacteriaceae</taxon>
        <taxon>Mucilaginibacter</taxon>
    </lineage>
</organism>
<name>A0A556MMM0_9SPHI</name>
<dbReference type="GO" id="GO:0008703">
    <property type="term" value="F:5-amino-6-(5-phosphoribosylamino)uracil reductase activity"/>
    <property type="evidence" value="ECO:0007669"/>
    <property type="project" value="InterPro"/>
</dbReference>
<keyword evidence="3" id="KW-1185">Reference proteome</keyword>
<evidence type="ECO:0000313" key="2">
    <source>
        <dbReference type="EMBL" id="TSJ41009.1"/>
    </source>
</evidence>
<dbReference type="PANTHER" id="PTHR38011">
    <property type="entry name" value="DIHYDROFOLATE REDUCTASE FAMILY PROTEIN (AFU_ORTHOLOGUE AFUA_8G06820)"/>
    <property type="match status" value="1"/>
</dbReference>
<dbReference type="InterPro" id="IPR050765">
    <property type="entry name" value="Riboflavin_Biosynth_HTPR"/>
</dbReference>
<dbReference type="RefSeq" id="WP_144249047.1">
    <property type="nucleotide sequence ID" value="NZ_VLPK01000002.1"/>
</dbReference>